<reference evidence="1" key="1">
    <citation type="journal article" date="2022" name="J. Invertebr. Pathol.">
        <title>Identification of a new nucleopolyhedrovirus isolated from the olive leaf moth, Palpita vitrealis, from two locations in Egypt.</title>
        <authorList>
            <person name="El-Salamouny S."/>
            <person name="Wennmann J.T."/>
            <person name="Kleespies R.G."/>
            <person name="Richert-Poggeler K.R."/>
            <person name="Mansour A."/>
            <person name="Awad M."/>
            <person name="Agamy E."/>
            <person name="Salama R."/>
            <person name="Jehle J.A."/>
        </authorList>
    </citation>
    <scope>NUCLEOTIDE SEQUENCE</scope>
    <source>
        <strain evidence="1">Giza 2005</strain>
    </source>
</reference>
<evidence type="ECO:0000313" key="2">
    <source>
        <dbReference type="Proteomes" id="UP001256712"/>
    </source>
</evidence>
<protein>
    <submittedName>
        <fullName evidence="1">Uncharacterized protein</fullName>
    </submittedName>
</protein>
<evidence type="ECO:0000313" key="1">
    <source>
        <dbReference type="EMBL" id="USC25987.1"/>
    </source>
</evidence>
<accession>A0AAE9LNM2</accession>
<dbReference type="EMBL" id="OL685370">
    <property type="protein sequence ID" value="USC25987.1"/>
    <property type="molecule type" value="Genomic_DNA"/>
</dbReference>
<keyword evidence="2" id="KW-1185">Reference proteome</keyword>
<organism evidence="1 2">
    <name type="scientific">Palpita vitrealis nucleopolyhedrovirus</name>
    <dbReference type="NCBI Taxonomy" id="2951960"/>
    <lineage>
        <taxon>Viruses</taxon>
        <taxon>Viruses incertae sedis</taxon>
        <taxon>Naldaviricetes</taxon>
        <taxon>Lefavirales</taxon>
        <taxon>Baculoviridae</taxon>
        <taxon>Alphabaculovirus</taxon>
        <taxon>Alphabaculovirus pavitrealis</taxon>
    </lineage>
</organism>
<sequence>MHNKTLTHIYKVKYKLYHNIIYNLSCFTSRILLVKRVQMSSEKQMTHTMILFIMYRKTSSIIEKQMIHTMTSFIIYRVLPVGSYS</sequence>
<dbReference type="Proteomes" id="UP001256712">
    <property type="component" value="Segment"/>
</dbReference>
<proteinExistence type="predicted"/>
<name>A0AAE9LNM2_9ABAC</name>